<keyword evidence="3" id="KW-1185">Reference proteome</keyword>
<dbReference type="AlphaFoldDB" id="A0A0V0QNJ5"/>
<organism evidence="2 3">
    <name type="scientific">Pseudocohnilembus persalinus</name>
    <name type="common">Ciliate</name>
    <dbReference type="NCBI Taxonomy" id="266149"/>
    <lineage>
        <taxon>Eukaryota</taxon>
        <taxon>Sar</taxon>
        <taxon>Alveolata</taxon>
        <taxon>Ciliophora</taxon>
        <taxon>Intramacronucleata</taxon>
        <taxon>Oligohymenophorea</taxon>
        <taxon>Scuticociliatia</taxon>
        <taxon>Philasterida</taxon>
        <taxon>Pseudocohnilembidae</taxon>
        <taxon>Pseudocohnilembus</taxon>
    </lineage>
</organism>
<protein>
    <recommendedName>
        <fullName evidence="1">EF-hand domain-containing protein</fullName>
    </recommendedName>
</protein>
<dbReference type="Gene3D" id="1.10.238.10">
    <property type="entry name" value="EF-hand"/>
    <property type="match status" value="1"/>
</dbReference>
<dbReference type="Proteomes" id="UP000054937">
    <property type="component" value="Unassembled WGS sequence"/>
</dbReference>
<gene>
    <name evidence="2" type="ORF">PPERSA_04765</name>
</gene>
<dbReference type="EMBL" id="LDAU01000124">
    <property type="protein sequence ID" value="KRX03887.1"/>
    <property type="molecule type" value="Genomic_DNA"/>
</dbReference>
<proteinExistence type="predicted"/>
<accession>A0A0V0QNJ5</accession>
<comment type="caution">
    <text evidence="2">The sequence shown here is derived from an EMBL/GenBank/DDBJ whole genome shotgun (WGS) entry which is preliminary data.</text>
</comment>
<dbReference type="SUPFAM" id="SSF47473">
    <property type="entry name" value="EF-hand"/>
    <property type="match status" value="1"/>
</dbReference>
<dbReference type="PROSITE" id="PS50222">
    <property type="entry name" value="EF_HAND_2"/>
    <property type="match status" value="1"/>
</dbReference>
<dbReference type="InParanoid" id="A0A0V0QNJ5"/>
<dbReference type="InterPro" id="IPR002048">
    <property type="entry name" value="EF_hand_dom"/>
</dbReference>
<evidence type="ECO:0000313" key="3">
    <source>
        <dbReference type="Proteomes" id="UP000054937"/>
    </source>
</evidence>
<sequence length="368" mass="42940">MAFNFFDQDCKGYINSKDLERFAYQIGDDGSLSKEINMKMIQYFENSSCKNQKSDNDSSLGELNISVQNVNDNSKIPNGINALQFDKIKKERTKIGDRYIYSTYTGINPIPLKKNNMEKSSIKTDNKSMMSSYLKKIKNQLNKRFRDFDNLDISAKVYINGNLQGLYEGHILKDIQMQSNLVKSLINILLEKIHCIKDIIMEYENARQIFQSLTIQKRTEFNMKIEQTIIAIEYLGYQFLKEKELQQQNNIVKNPQEEDSRKLNYQEIQGNMKRERIHDLASKYIPKNKTSIGFAKIYNQDKQMQEDIELIRMTYNNESKSQNLVDNRKKLKLQNMNSIFGSAQIQNALKIGKQIGVKNIPIDILRNI</sequence>
<dbReference type="InterPro" id="IPR011992">
    <property type="entry name" value="EF-hand-dom_pair"/>
</dbReference>
<evidence type="ECO:0000259" key="1">
    <source>
        <dbReference type="PROSITE" id="PS50222"/>
    </source>
</evidence>
<dbReference type="GO" id="GO:0005509">
    <property type="term" value="F:calcium ion binding"/>
    <property type="evidence" value="ECO:0007669"/>
    <property type="project" value="InterPro"/>
</dbReference>
<feature type="domain" description="EF-hand" evidence="1">
    <location>
        <begin position="1"/>
        <end position="29"/>
    </location>
</feature>
<evidence type="ECO:0000313" key="2">
    <source>
        <dbReference type="EMBL" id="KRX03887.1"/>
    </source>
</evidence>
<name>A0A0V0QNJ5_PSEPJ</name>
<reference evidence="2 3" key="1">
    <citation type="journal article" date="2015" name="Sci. Rep.">
        <title>Genome of the facultative scuticociliatosis pathogen Pseudocohnilembus persalinus provides insight into its virulence through horizontal gene transfer.</title>
        <authorList>
            <person name="Xiong J."/>
            <person name="Wang G."/>
            <person name="Cheng J."/>
            <person name="Tian M."/>
            <person name="Pan X."/>
            <person name="Warren A."/>
            <person name="Jiang C."/>
            <person name="Yuan D."/>
            <person name="Miao W."/>
        </authorList>
    </citation>
    <scope>NUCLEOTIDE SEQUENCE [LARGE SCALE GENOMIC DNA]</scope>
    <source>
        <strain evidence="2">36N120E</strain>
    </source>
</reference>